<reference evidence="1" key="1">
    <citation type="submission" date="2022-07" db="EMBL/GenBank/DDBJ databases">
        <title>Phylogenomic reconstructions and comparative analyses of Kickxellomycotina fungi.</title>
        <authorList>
            <person name="Reynolds N.K."/>
            <person name="Stajich J.E."/>
            <person name="Barry K."/>
            <person name="Grigoriev I.V."/>
            <person name="Crous P."/>
            <person name="Smith M.E."/>
        </authorList>
    </citation>
    <scope>NUCLEOTIDE SEQUENCE</scope>
    <source>
        <strain evidence="1">Benny 63K</strain>
    </source>
</reference>
<comment type="caution">
    <text evidence="1">The sequence shown here is derived from an EMBL/GenBank/DDBJ whole genome shotgun (WGS) entry which is preliminary data.</text>
</comment>
<organism evidence="1 2">
    <name type="scientific">Kickxella alabastrina</name>
    <dbReference type="NCBI Taxonomy" id="61397"/>
    <lineage>
        <taxon>Eukaryota</taxon>
        <taxon>Fungi</taxon>
        <taxon>Fungi incertae sedis</taxon>
        <taxon>Zoopagomycota</taxon>
        <taxon>Kickxellomycotina</taxon>
        <taxon>Kickxellomycetes</taxon>
        <taxon>Kickxellales</taxon>
        <taxon>Kickxellaceae</taxon>
        <taxon>Kickxella</taxon>
    </lineage>
</organism>
<keyword evidence="2" id="KW-1185">Reference proteome</keyword>
<evidence type="ECO:0000313" key="1">
    <source>
        <dbReference type="EMBL" id="KAJ1892545.1"/>
    </source>
</evidence>
<proteinExistence type="predicted"/>
<dbReference type="Proteomes" id="UP001150581">
    <property type="component" value="Unassembled WGS sequence"/>
</dbReference>
<evidence type="ECO:0000313" key="2">
    <source>
        <dbReference type="Proteomes" id="UP001150581"/>
    </source>
</evidence>
<dbReference type="EMBL" id="JANBPG010000975">
    <property type="protein sequence ID" value="KAJ1892545.1"/>
    <property type="molecule type" value="Genomic_DNA"/>
</dbReference>
<name>A0ACC1ICU1_9FUNG</name>
<protein>
    <submittedName>
        <fullName evidence="1">Uncharacterized protein</fullName>
    </submittedName>
</protein>
<feature type="non-terminal residue" evidence="1">
    <location>
        <position position="351"/>
    </location>
</feature>
<sequence>MMASDGPHTDSGANVSMVVSSPDKITAAQVDCPKPVVADVPSELRPDAPEQPYEQRIVTELSTTEIISTAKTNGHAPPTETTPFDSEEPSPKRMRTMEDQPEKSEQLEQQWVPMDIDDQPADSTLTVTVSDTLPLPFALEPSEPVAPAPAPALVEVAAPTTVAISESIPEAATEPVLSPAPELEVASEVVPSPKPEPAPLVDPVPGSVPAPVSEPKPEPISVSVPAPVQVHTPASAPAQEQAMSPPSAFTPMHVSKSTLEINTSGGSSRAETMQTVSIMTKEQHKYCTAMIRALKRHRDAGPFLNPVDIVALNIPDYLTIVTFPMDLGTIEKKLKFRQYQDTQAFCDDLRL</sequence>
<gene>
    <name evidence="1" type="ORF">LPJ66_006279</name>
</gene>
<accession>A0ACC1ICU1</accession>